<accession>A0A9P4PQ61</accession>
<keyword evidence="2" id="KW-1185">Reference proteome</keyword>
<sequence length="136" mass="15110">VSDYIRWLYSGNIPIKLYEAGEDAREKVAKEAEKVFVKLVEAYVFGEKIIDARYKNAVVKTVLAVKESSGWNLGPNSVGVIYNSTPSTSLLRRLVADSVVSLAHDDSEKGVGWIVFFDAYPRETLVDAIKATVRAR</sequence>
<feature type="non-terminal residue" evidence="1">
    <location>
        <position position="136"/>
    </location>
</feature>
<dbReference type="AlphaFoldDB" id="A0A9P4PQ61"/>
<reference evidence="1" key="1">
    <citation type="journal article" date="2020" name="Stud. Mycol.">
        <title>101 Dothideomycetes genomes: a test case for predicting lifestyles and emergence of pathogens.</title>
        <authorList>
            <person name="Haridas S."/>
            <person name="Albert R."/>
            <person name="Binder M."/>
            <person name="Bloem J."/>
            <person name="Labutti K."/>
            <person name="Salamov A."/>
            <person name="Andreopoulos B."/>
            <person name="Baker S."/>
            <person name="Barry K."/>
            <person name="Bills G."/>
            <person name="Bluhm B."/>
            <person name="Cannon C."/>
            <person name="Castanera R."/>
            <person name="Culley D."/>
            <person name="Daum C."/>
            <person name="Ezra D."/>
            <person name="Gonzalez J."/>
            <person name="Henrissat B."/>
            <person name="Kuo A."/>
            <person name="Liang C."/>
            <person name="Lipzen A."/>
            <person name="Lutzoni F."/>
            <person name="Magnuson J."/>
            <person name="Mondo S."/>
            <person name="Nolan M."/>
            <person name="Ohm R."/>
            <person name="Pangilinan J."/>
            <person name="Park H.-J."/>
            <person name="Ramirez L."/>
            <person name="Alfaro M."/>
            <person name="Sun H."/>
            <person name="Tritt A."/>
            <person name="Yoshinaga Y."/>
            <person name="Zwiers L.-H."/>
            <person name="Turgeon B."/>
            <person name="Goodwin S."/>
            <person name="Spatafora J."/>
            <person name="Crous P."/>
            <person name="Grigoriev I."/>
        </authorList>
    </citation>
    <scope>NUCLEOTIDE SEQUENCE</scope>
    <source>
        <strain evidence="1">CBS 690.94</strain>
    </source>
</reference>
<comment type="caution">
    <text evidence="1">The sequence shown here is derived from an EMBL/GenBank/DDBJ whole genome shotgun (WGS) entry which is preliminary data.</text>
</comment>
<protein>
    <submittedName>
        <fullName evidence="1">Uncharacterized protein</fullName>
    </submittedName>
</protein>
<evidence type="ECO:0000313" key="1">
    <source>
        <dbReference type="EMBL" id="KAF2447343.1"/>
    </source>
</evidence>
<proteinExistence type="predicted"/>
<dbReference type="OrthoDB" id="3774232at2759"/>
<feature type="non-terminal residue" evidence="1">
    <location>
        <position position="1"/>
    </location>
</feature>
<dbReference type="Proteomes" id="UP000799764">
    <property type="component" value="Unassembled WGS sequence"/>
</dbReference>
<evidence type="ECO:0000313" key="2">
    <source>
        <dbReference type="Proteomes" id="UP000799764"/>
    </source>
</evidence>
<name>A0A9P4PQ61_9PLEO</name>
<gene>
    <name evidence="1" type="ORF">P171DRAFT_340670</name>
</gene>
<dbReference type="EMBL" id="MU001497">
    <property type="protein sequence ID" value="KAF2447343.1"/>
    <property type="molecule type" value="Genomic_DNA"/>
</dbReference>
<organism evidence="1 2">
    <name type="scientific">Karstenula rhodostoma CBS 690.94</name>
    <dbReference type="NCBI Taxonomy" id="1392251"/>
    <lineage>
        <taxon>Eukaryota</taxon>
        <taxon>Fungi</taxon>
        <taxon>Dikarya</taxon>
        <taxon>Ascomycota</taxon>
        <taxon>Pezizomycotina</taxon>
        <taxon>Dothideomycetes</taxon>
        <taxon>Pleosporomycetidae</taxon>
        <taxon>Pleosporales</taxon>
        <taxon>Massarineae</taxon>
        <taxon>Didymosphaeriaceae</taxon>
        <taxon>Karstenula</taxon>
    </lineage>
</organism>